<evidence type="ECO:0000313" key="2">
    <source>
        <dbReference type="EMBL" id="GAX17310.1"/>
    </source>
</evidence>
<evidence type="ECO:0000256" key="1">
    <source>
        <dbReference type="SAM" id="SignalP"/>
    </source>
</evidence>
<proteinExistence type="predicted"/>
<feature type="chain" id="PRO_5013323596" description="Pherophorin domain-containing protein" evidence="1">
    <location>
        <begin position="18"/>
        <end position="208"/>
    </location>
</feature>
<dbReference type="InParanoid" id="A0A1Z5JTH0"/>
<sequence length="208" mass="23373">MNKLFLSLAFFVSLCEAYPLQYWDYAQVICPYVTTAINYYFGTRDNCICSNEPTLFYKKIPFFRFGIDANCSYTKPDGLDITVDLTFRGGFVDTAICHEIDASTTACFYGSYFLEPDWVFTFNHIPQSCKVEVNGQKCSDCAFIGKPPISAMAWDCGSLLPADFDFNQKFPNEDYDASGLIAEAQALLGTGMMMNSTATKQKTGKLRR</sequence>
<organism evidence="2 3">
    <name type="scientific">Fistulifera solaris</name>
    <name type="common">Oleaginous diatom</name>
    <dbReference type="NCBI Taxonomy" id="1519565"/>
    <lineage>
        <taxon>Eukaryota</taxon>
        <taxon>Sar</taxon>
        <taxon>Stramenopiles</taxon>
        <taxon>Ochrophyta</taxon>
        <taxon>Bacillariophyta</taxon>
        <taxon>Bacillariophyceae</taxon>
        <taxon>Bacillariophycidae</taxon>
        <taxon>Naviculales</taxon>
        <taxon>Naviculaceae</taxon>
        <taxon>Fistulifera</taxon>
    </lineage>
</organism>
<dbReference type="Proteomes" id="UP000198406">
    <property type="component" value="Unassembled WGS sequence"/>
</dbReference>
<evidence type="ECO:0000313" key="3">
    <source>
        <dbReference type="Proteomes" id="UP000198406"/>
    </source>
</evidence>
<name>A0A1Z5JTH0_FISSO</name>
<accession>A0A1Z5JTH0</accession>
<keyword evidence="3" id="KW-1185">Reference proteome</keyword>
<dbReference type="AlphaFoldDB" id="A0A1Z5JTH0"/>
<feature type="signal peptide" evidence="1">
    <location>
        <begin position="1"/>
        <end position="17"/>
    </location>
</feature>
<keyword evidence="1" id="KW-0732">Signal</keyword>
<evidence type="ECO:0008006" key="4">
    <source>
        <dbReference type="Google" id="ProtNLM"/>
    </source>
</evidence>
<comment type="caution">
    <text evidence="2">The sequence shown here is derived from an EMBL/GenBank/DDBJ whole genome shotgun (WGS) entry which is preliminary data.</text>
</comment>
<dbReference type="EMBL" id="BDSP01000114">
    <property type="protein sequence ID" value="GAX17310.1"/>
    <property type="molecule type" value="Genomic_DNA"/>
</dbReference>
<gene>
    <name evidence="2" type="ORF">FisN_10Lh174</name>
</gene>
<reference evidence="2 3" key="1">
    <citation type="journal article" date="2015" name="Plant Cell">
        <title>Oil accumulation by the oleaginous diatom Fistulifera solaris as revealed by the genome and transcriptome.</title>
        <authorList>
            <person name="Tanaka T."/>
            <person name="Maeda Y."/>
            <person name="Veluchamy A."/>
            <person name="Tanaka M."/>
            <person name="Abida H."/>
            <person name="Marechal E."/>
            <person name="Bowler C."/>
            <person name="Muto M."/>
            <person name="Sunaga Y."/>
            <person name="Tanaka M."/>
            <person name="Yoshino T."/>
            <person name="Taniguchi T."/>
            <person name="Fukuda Y."/>
            <person name="Nemoto M."/>
            <person name="Matsumoto M."/>
            <person name="Wong P.S."/>
            <person name="Aburatani S."/>
            <person name="Fujibuchi W."/>
        </authorList>
    </citation>
    <scope>NUCLEOTIDE SEQUENCE [LARGE SCALE GENOMIC DNA]</scope>
    <source>
        <strain evidence="2 3">JPCC DA0580</strain>
    </source>
</reference>
<protein>
    <recommendedName>
        <fullName evidence="4">Pherophorin domain-containing protein</fullName>
    </recommendedName>
</protein>